<dbReference type="CDD" id="cd01555">
    <property type="entry name" value="UdpNAET"/>
    <property type="match status" value="1"/>
</dbReference>
<feature type="binding site" evidence="13">
    <location>
        <position position="92"/>
    </location>
    <ligand>
        <name>UDP-N-acetyl-alpha-D-glucosamine</name>
        <dbReference type="ChEBI" id="CHEBI:57705"/>
    </ligand>
</feature>
<dbReference type="PANTHER" id="PTHR43783:SF2">
    <property type="entry name" value="UDP-N-ACETYLGLUCOSAMINE 1-CARBOXYVINYLTRANSFERASE 2"/>
    <property type="match status" value="1"/>
</dbReference>
<evidence type="ECO:0000256" key="6">
    <source>
        <dbReference type="ARBA" id="ARBA00022960"/>
    </source>
</evidence>
<evidence type="ECO:0000313" key="15">
    <source>
        <dbReference type="EMBL" id="MFC6387031.1"/>
    </source>
</evidence>
<dbReference type="EMBL" id="JBHSTQ010000010">
    <property type="protein sequence ID" value="MFC6387031.1"/>
    <property type="molecule type" value="Genomic_DNA"/>
</dbReference>
<evidence type="ECO:0000256" key="1">
    <source>
        <dbReference type="ARBA" id="ARBA00004496"/>
    </source>
</evidence>
<sequence>MDKLLIEGGTTLHGTVQISGAKNSAVALIPATILADSPVTIDQLPDISDVRTLCKLLREIGGTVSFHDHTFIVDPRKMVDMPLPNGSVKRLRASYYLMGAMLGRFHKAVIGLPGGCNLGPRPIDQHIKGFEALGAKVTNEQGAIYLRADSLHGARIYLDVVSVGATINIMLAAVKAEGQTIIENAAKEPEIIDVATLLTSMGAKIKGAGTDVIRIEGVEHLHGCRHMIIPDRIEAGTFMIIGAAMGNSILIDNVIPQHVESLTAKLSEMGTDVQVGEDQILVSRNSGQMKSADVKTLVYPGFPTDLQQPLTSLLTQAEGTSIITDTIYGARFKHIDELRRMGANVKVEGRSAILTGPNHLEGAKVRATDLRAGASLVIAGLMATGTTEIAGVEHIDRGYDHIMEKLQKIGANIWREPMLDEEERDSIKEQE</sequence>
<evidence type="ECO:0000256" key="11">
    <source>
        <dbReference type="ARBA" id="ARBA00038367"/>
    </source>
</evidence>
<dbReference type="HAMAP" id="MF_00111">
    <property type="entry name" value="MurA"/>
    <property type="match status" value="1"/>
</dbReference>
<dbReference type="RefSeq" id="WP_253076611.1">
    <property type="nucleotide sequence ID" value="NZ_JAMXWN010000010.1"/>
</dbReference>
<keyword evidence="8 13" id="KW-0131">Cell cycle</keyword>
<dbReference type="Pfam" id="PF00275">
    <property type="entry name" value="EPSP_synthase"/>
    <property type="match status" value="1"/>
</dbReference>
<keyword evidence="10 13" id="KW-0670">Pyruvate</keyword>
<comment type="caution">
    <text evidence="13">Lacks conserved residue(s) required for the propagation of feature annotation.</text>
</comment>
<dbReference type="InterPro" id="IPR001986">
    <property type="entry name" value="Enolpyruvate_Tfrase_dom"/>
</dbReference>
<dbReference type="Gene3D" id="3.65.10.10">
    <property type="entry name" value="Enolpyruvate transferase domain"/>
    <property type="match status" value="2"/>
</dbReference>
<comment type="subcellular location">
    <subcellularLocation>
        <location evidence="1 13">Cytoplasm</location>
    </subcellularLocation>
</comment>
<evidence type="ECO:0000256" key="7">
    <source>
        <dbReference type="ARBA" id="ARBA00022984"/>
    </source>
</evidence>
<keyword evidence="16" id="KW-1185">Reference proteome</keyword>
<dbReference type="SUPFAM" id="SSF55205">
    <property type="entry name" value="EPT/RTPC-like"/>
    <property type="match status" value="1"/>
</dbReference>
<feature type="modified residue" description="2-(S-cysteinyl)pyruvic acid O-phosphothioketal" evidence="13">
    <location>
        <position position="116"/>
    </location>
</feature>
<dbReference type="EC" id="2.5.1.7" evidence="13"/>
<proteinExistence type="inferred from homology"/>
<keyword evidence="7 13" id="KW-0573">Peptidoglycan synthesis</keyword>
<feature type="binding site" evidence="13">
    <location>
        <position position="327"/>
    </location>
    <ligand>
        <name>UDP-N-acetyl-alpha-D-glucosamine</name>
        <dbReference type="ChEBI" id="CHEBI:57705"/>
    </ligand>
</feature>
<evidence type="ECO:0000256" key="3">
    <source>
        <dbReference type="ARBA" id="ARBA00022490"/>
    </source>
</evidence>
<comment type="pathway">
    <text evidence="2 13">Cell wall biogenesis; peptidoglycan biosynthesis.</text>
</comment>
<dbReference type="InterPro" id="IPR005750">
    <property type="entry name" value="UDP_GlcNAc_COvinyl_MurA"/>
</dbReference>
<evidence type="ECO:0000256" key="4">
    <source>
        <dbReference type="ARBA" id="ARBA00022618"/>
    </source>
</evidence>
<feature type="active site" description="Proton donor" evidence="13">
    <location>
        <position position="116"/>
    </location>
</feature>
<dbReference type="InterPro" id="IPR050068">
    <property type="entry name" value="MurA_subfamily"/>
</dbReference>
<dbReference type="NCBIfam" id="NF006873">
    <property type="entry name" value="PRK09369.1"/>
    <property type="match status" value="1"/>
</dbReference>
<dbReference type="NCBIfam" id="TIGR01072">
    <property type="entry name" value="murA"/>
    <property type="match status" value="1"/>
</dbReference>
<feature type="domain" description="Enolpyruvate transferase" evidence="14">
    <location>
        <begin position="7"/>
        <end position="406"/>
    </location>
</feature>
<comment type="caution">
    <text evidence="15">The sequence shown here is derived from an EMBL/GenBank/DDBJ whole genome shotgun (WGS) entry which is preliminary data.</text>
</comment>
<comment type="function">
    <text evidence="13">Cell wall formation. Adds enolpyruvyl to UDP-N-acetylglucosamine.</text>
</comment>
<evidence type="ECO:0000256" key="9">
    <source>
        <dbReference type="ARBA" id="ARBA00023316"/>
    </source>
</evidence>
<dbReference type="Proteomes" id="UP001596267">
    <property type="component" value="Unassembled WGS sequence"/>
</dbReference>
<keyword evidence="9 13" id="KW-0961">Cell wall biogenesis/degradation</keyword>
<evidence type="ECO:0000256" key="2">
    <source>
        <dbReference type="ARBA" id="ARBA00004752"/>
    </source>
</evidence>
<protein>
    <recommendedName>
        <fullName evidence="13">UDP-N-acetylglucosamine 1-carboxyvinyltransferase</fullName>
        <ecNumber evidence="13">2.5.1.7</ecNumber>
    </recommendedName>
    <alternativeName>
        <fullName evidence="13">Enoylpyruvate transferase</fullName>
    </alternativeName>
    <alternativeName>
        <fullName evidence="13">UDP-N-acetylglucosamine enolpyruvyl transferase</fullName>
        <shortName evidence="13">EPT</shortName>
    </alternativeName>
</protein>
<feature type="binding site" evidence="13">
    <location>
        <position position="305"/>
    </location>
    <ligand>
        <name>UDP-N-acetyl-alpha-D-glucosamine</name>
        <dbReference type="ChEBI" id="CHEBI:57705"/>
    </ligand>
</feature>
<dbReference type="InterPro" id="IPR013792">
    <property type="entry name" value="RNA3'P_cycl/enolpyr_Trfase_a/b"/>
</dbReference>
<evidence type="ECO:0000313" key="16">
    <source>
        <dbReference type="Proteomes" id="UP001596267"/>
    </source>
</evidence>
<accession>A0ABW1WEP4</accession>
<keyword evidence="5 13" id="KW-0808">Transferase</keyword>
<feature type="binding site" evidence="13">
    <location>
        <begin position="121"/>
        <end position="125"/>
    </location>
    <ligand>
        <name>UDP-N-acetyl-alpha-D-glucosamine</name>
        <dbReference type="ChEBI" id="CHEBI:57705"/>
    </ligand>
</feature>
<keyword evidence="3 13" id="KW-0963">Cytoplasm</keyword>
<reference evidence="16" key="1">
    <citation type="journal article" date="2019" name="Int. J. Syst. Evol. Microbiol.">
        <title>The Global Catalogue of Microorganisms (GCM) 10K type strain sequencing project: providing services to taxonomists for standard genome sequencing and annotation.</title>
        <authorList>
            <consortium name="The Broad Institute Genomics Platform"/>
            <consortium name="The Broad Institute Genome Sequencing Center for Infectious Disease"/>
            <person name="Wu L."/>
            <person name="Ma J."/>
        </authorList>
    </citation>
    <scope>NUCLEOTIDE SEQUENCE [LARGE SCALE GENOMIC DNA]</scope>
    <source>
        <strain evidence="16">CCUG 42001</strain>
    </source>
</reference>
<evidence type="ECO:0000256" key="8">
    <source>
        <dbReference type="ARBA" id="ARBA00023306"/>
    </source>
</evidence>
<evidence type="ECO:0000256" key="12">
    <source>
        <dbReference type="ARBA" id="ARBA00047527"/>
    </source>
</evidence>
<evidence type="ECO:0000259" key="14">
    <source>
        <dbReference type="Pfam" id="PF00275"/>
    </source>
</evidence>
<keyword evidence="6 13" id="KW-0133">Cell shape</keyword>
<feature type="binding site" evidence="13">
    <location>
        <begin position="22"/>
        <end position="23"/>
    </location>
    <ligand>
        <name>phosphoenolpyruvate</name>
        <dbReference type="ChEBI" id="CHEBI:58702"/>
    </ligand>
</feature>
<organism evidence="15 16">
    <name type="scientific">Sporolactobacillus kofuensis</name>
    <dbReference type="NCBI Taxonomy" id="269672"/>
    <lineage>
        <taxon>Bacteria</taxon>
        <taxon>Bacillati</taxon>
        <taxon>Bacillota</taxon>
        <taxon>Bacilli</taxon>
        <taxon>Bacillales</taxon>
        <taxon>Sporolactobacillaceae</taxon>
        <taxon>Sporolactobacillus</taxon>
    </lineage>
</organism>
<gene>
    <name evidence="13" type="primary">murA</name>
    <name evidence="15" type="ORF">ACFP7A_10485</name>
</gene>
<name>A0ABW1WEP4_9BACL</name>
<comment type="similarity">
    <text evidence="11 13">Belongs to the EPSP synthase family. MurA subfamily.</text>
</comment>
<dbReference type="InterPro" id="IPR036968">
    <property type="entry name" value="Enolpyruvate_Tfrase_sf"/>
</dbReference>
<dbReference type="GO" id="GO:0008760">
    <property type="term" value="F:UDP-N-acetylglucosamine 1-carboxyvinyltransferase activity"/>
    <property type="evidence" value="ECO:0007669"/>
    <property type="project" value="UniProtKB-EC"/>
</dbReference>
<evidence type="ECO:0000256" key="10">
    <source>
        <dbReference type="ARBA" id="ARBA00023317"/>
    </source>
</evidence>
<comment type="catalytic activity">
    <reaction evidence="12 13">
        <text>phosphoenolpyruvate + UDP-N-acetyl-alpha-D-glucosamine = UDP-N-acetyl-3-O-(1-carboxyvinyl)-alpha-D-glucosamine + phosphate</text>
        <dbReference type="Rhea" id="RHEA:18681"/>
        <dbReference type="ChEBI" id="CHEBI:43474"/>
        <dbReference type="ChEBI" id="CHEBI:57705"/>
        <dbReference type="ChEBI" id="CHEBI:58702"/>
        <dbReference type="ChEBI" id="CHEBI:68483"/>
        <dbReference type="EC" id="2.5.1.7"/>
    </reaction>
</comment>
<keyword evidence="4 13" id="KW-0132">Cell division</keyword>
<evidence type="ECO:0000256" key="5">
    <source>
        <dbReference type="ARBA" id="ARBA00022679"/>
    </source>
</evidence>
<dbReference type="NCBIfam" id="NF009470">
    <property type="entry name" value="PRK12830.1"/>
    <property type="match status" value="1"/>
</dbReference>
<dbReference type="PANTHER" id="PTHR43783">
    <property type="entry name" value="UDP-N-ACETYLGLUCOSAMINE 1-CARBOXYVINYLTRANSFERASE"/>
    <property type="match status" value="1"/>
</dbReference>
<evidence type="ECO:0000256" key="13">
    <source>
        <dbReference type="HAMAP-Rule" id="MF_00111"/>
    </source>
</evidence>